<sequence>MRYRNLRRLHLWVSLLTAVPLLVLSLSGALLVYAPELQQALDGEVRNTGPVGASLSPTAIVDRVAQQRPELDIWSISLAKQDVWTAWLSGGAGVMRIDPTSGDILEHFHPKDRFEGWLTALHRRYLVDGPTAKWVRHGVSAVALLLVVQCAIGLWLWLKPPMPFRRLSVSFRQGTRFGILRLHQATGIATFLILTAVALTGMAMYWHDPMRVALEWATFSKVEEPQPPKDQTLAPLKDLDAGIAAATVAIPDARLSHFRLPRNPTDSMVVGLMPEGAGDGQATRVWVGDDPARVLYVYAASEANLATTIWHMRYIIHVGKFGLGTSWGPIVRALWVIVALVPAAFVISGLWLYLGRRSREQRSRARARSFAPAE</sequence>
<protein>
    <submittedName>
        <fullName evidence="2">Uncharacterized iron-regulated membrane protein</fullName>
    </submittedName>
</protein>
<dbReference type="AlphaFoldDB" id="A0A8G2BK79"/>
<feature type="transmembrane region" description="Helical" evidence="1">
    <location>
        <begin position="12"/>
        <end position="34"/>
    </location>
</feature>
<dbReference type="Pfam" id="PF03929">
    <property type="entry name" value="PepSY_TM"/>
    <property type="match status" value="1"/>
</dbReference>
<keyword evidence="3" id="KW-1185">Reference proteome</keyword>
<dbReference type="RefSeq" id="WP_093150781.1">
    <property type="nucleotide sequence ID" value="NZ_FNBW01000007.1"/>
</dbReference>
<keyword evidence="1" id="KW-0812">Transmembrane</keyword>
<feature type="transmembrane region" description="Helical" evidence="1">
    <location>
        <begin position="333"/>
        <end position="354"/>
    </location>
</feature>
<feature type="transmembrane region" description="Helical" evidence="1">
    <location>
        <begin position="134"/>
        <end position="158"/>
    </location>
</feature>
<reference evidence="2 3" key="1">
    <citation type="submission" date="2016-10" db="EMBL/GenBank/DDBJ databases">
        <authorList>
            <person name="Varghese N."/>
            <person name="Submissions S."/>
        </authorList>
    </citation>
    <scope>NUCLEOTIDE SEQUENCE [LARGE SCALE GENOMIC DNA]</scope>
    <source>
        <strain evidence="2 3">DSM 18839</strain>
    </source>
</reference>
<proteinExistence type="predicted"/>
<keyword evidence="1" id="KW-1133">Transmembrane helix</keyword>
<dbReference type="Proteomes" id="UP000198615">
    <property type="component" value="Unassembled WGS sequence"/>
</dbReference>
<dbReference type="EMBL" id="FNBW01000007">
    <property type="protein sequence ID" value="SDF84877.1"/>
    <property type="molecule type" value="Genomic_DNA"/>
</dbReference>
<gene>
    <name evidence="2" type="ORF">SAMN05660686_02532</name>
</gene>
<evidence type="ECO:0000313" key="3">
    <source>
        <dbReference type="Proteomes" id="UP000198615"/>
    </source>
</evidence>
<accession>A0A8G2BK79</accession>
<evidence type="ECO:0000256" key="1">
    <source>
        <dbReference type="SAM" id="Phobius"/>
    </source>
</evidence>
<comment type="caution">
    <text evidence="2">The sequence shown here is derived from an EMBL/GenBank/DDBJ whole genome shotgun (WGS) entry which is preliminary data.</text>
</comment>
<dbReference type="PANTHER" id="PTHR34219">
    <property type="entry name" value="IRON-REGULATED INNER MEMBRANE PROTEIN-RELATED"/>
    <property type="match status" value="1"/>
</dbReference>
<evidence type="ECO:0000313" key="2">
    <source>
        <dbReference type="EMBL" id="SDF84877.1"/>
    </source>
</evidence>
<dbReference type="InterPro" id="IPR005625">
    <property type="entry name" value="PepSY-ass_TM"/>
</dbReference>
<keyword evidence="1" id="KW-0472">Membrane</keyword>
<dbReference type="OrthoDB" id="9791166at2"/>
<organism evidence="2 3">
    <name type="scientific">Thalassobaculum litoreum DSM 18839</name>
    <dbReference type="NCBI Taxonomy" id="1123362"/>
    <lineage>
        <taxon>Bacteria</taxon>
        <taxon>Pseudomonadati</taxon>
        <taxon>Pseudomonadota</taxon>
        <taxon>Alphaproteobacteria</taxon>
        <taxon>Rhodospirillales</taxon>
        <taxon>Thalassobaculaceae</taxon>
        <taxon>Thalassobaculum</taxon>
    </lineage>
</organism>
<feature type="transmembrane region" description="Helical" evidence="1">
    <location>
        <begin position="179"/>
        <end position="206"/>
    </location>
</feature>
<name>A0A8G2BK79_9PROT</name>